<feature type="chain" id="PRO_5044541938" evidence="2">
    <location>
        <begin position="23"/>
        <end position="86"/>
    </location>
</feature>
<evidence type="ECO:0000256" key="2">
    <source>
        <dbReference type="SAM" id="SignalP"/>
    </source>
</evidence>
<dbReference type="GeneID" id="31409143"/>
<dbReference type="EMBL" id="CGBR01000066">
    <property type="protein sequence ID" value="CFQ77283.1"/>
    <property type="molecule type" value="Genomic_DNA"/>
</dbReference>
<dbReference type="Proteomes" id="UP000048841">
    <property type="component" value="Unassembled WGS sequence"/>
</dbReference>
<evidence type="ECO:0000313" key="4">
    <source>
        <dbReference type="EMBL" id="CFQ77283.1"/>
    </source>
</evidence>
<evidence type="ECO:0000313" key="6">
    <source>
        <dbReference type="EMBL" id="QQU46912.1"/>
    </source>
</evidence>
<dbReference type="InterPro" id="IPR010854">
    <property type="entry name" value="YdgH/BhsA/McbA-like_dom"/>
</dbReference>
<reference evidence="6 9" key="3">
    <citation type="submission" date="2021-01" db="EMBL/GenBank/DDBJ databases">
        <title>FDA dAtabase for Regulatory Grade micrObial Sequences (FDA-ARGOS): Supporting development and validation of Infectious Disease Dx tests.</title>
        <authorList>
            <person name="Blissenbach B."/>
            <person name="Krut O."/>
            <person name="Tallon L."/>
            <person name="Sadzewicz L."/>
            <person name="Zhao X."/>
            <person name="Boylan J."/>
            <person name="Ott S."/>
            <person name="Bowen H."/>
            <person name="Vavikolanu K."/>
            <person name="Mehta A."/>
            <person name="Aluvathingal J."/>
            <person name="Nadendla S."/>
            <person name="Yan Y."/>
            <person name="Sichtig H."/>
        </authorList>
    </citation>
    <scope>NUCLEOTIDE SEQUENCE [LARGE SCALE GENOMIC DNA]</scope>
    <source>
        <strain evidence="6 9">FDAARGOS_1082</strain>
    </source>
</reference>
<reference evidence="5 7" key="1">
    <citation type="submission" date="2015-03" db="EMBL/GenBank/DDBJ databases">
        <authorList>
            <consortium name="Pathogen Informatics"/>
            <person name="Murphy D."/>
        </authorList>
    </citation>
    <scope>NUCLEOTIDE SEQUENCE [LARGE SCALE GENOMIC DNA]</scope>
    <source>
        <strain evidence="5 7">IP05342</strain>
    </source>
</reference>
<evidence type="ECO:0000313" key="7">
    <source>
        <dbReference type="Proteomes" id="UP000041601"/>
    </source>
</evidence>
<dbReference type="Pfam" id="PF07338">
    <property type="entry name" value="YdgH_BhsA-like"/>
    <property type="match status" value="1"/>
</dbReference>
<dbReference type="InterPro" id="IPR036275">
    <property type="entry name" value="YdgH-like_sf"/>
</dbReference>
<dbReference type="InterPro" id="IPR051096">
    <property type="entry name" value="BhsA/McbA_stress_biofilm_assoc"/>
</dbReference>
<evidence type="ECO:0000256" key="1">
    <source>
        <dbReference type="ARBA" id="ARBA00022729"/>
    </source>
</evidence>
<dbReference type="Gene3D" id="3.30.1660.10">
    <property type="entry name" value="Flavin-binding protein dodecin"/>
    <property type="match status" value="1"/>
</dbReference>
<dbReference type="PATRIC" id="fig|630.129.peg.2270"/>
<dbReference type="EMBL" id="CPXJ01000017">
    <property type="protein sequence ID" value="CND61385.1"/>
    <property type="molecule type" value="Genomic_DNA"/>
</dbReference>
<keyword evidence="7" id="KW-1185">Reference proteome</keyword>
<dbReference type="Proteomes" id="UP000041601">
    <property type="component" value="Unassembled WGS sequence"/>
</dbReference>
<reference evidence="4 8" key="2">
    <citation type="submission" date="2015-03" db="EMBL/GenBank/DDBJ databases">
        <authorList>
            <person name="Murphy D."/>
        </authorList>
    </citation>
    <scope>NUCLEOTIDE SEQUENCE [LARGE SCALE GENOMIC DNA]</scope>
    <source>
        <strain evidence="4 8">IP26249</strain>
    </source>
</reference>
<protein>
    <submittedName>
        <fullName evidence="6">DUF1471 domain-containing protein</fullName>
    </submittedName>
    <submittedName>
        <fullName evidence="4">Multiple stress resistance protein BhsA</fullName>
    </submittedName>
</protein>
<proteinExistence type="predicted"/>
<evidence type="ECO:0000313" key="9">
    <source>
        <dbReference type="Proteomes" id="UP000595309"/>
    </source>
</evidence>
<evidence type="ECO:0000313" key="5">
    <source>
        <dbReference type="EMBL" id="CND61385.1"/>
    </source>
</evidence>
<dbReference type="OMA" id="IQYPQGQ"/>
<dbReference type="PANTHER" id="PTHR34156">
    <property type="entry name" value="OUTER MEMBRANE PROTEIN-RELATED-RELATED"/>
    <property type="match status" value="1"/>
</dbReference>
<gene>
    <name evidence="4" type="primary">bhsA_3</name>
    <name evidence="5" type="synonym">bhsA_1</name>
    <name evidence="4" type="ORF">ERS137941_04183</name>
    <name evidence="5" type="ORF">ERS137959_01667</name>
    <name evidence="6" type="ORF">I6I39_18740</name>
</gene>
<dbReference type="InterPro" id="IPR025543">
    <property type="entry name" value="Dodecin-like"/>
</dbReference>
<evidence type="ECO:0000259" key="3">
    <source>
        <dbReference type="Pfam" id="PF07338"/>
    </source>
</evidence>
<keyword evidence="1 2" id="KW-0732">Signal</keyword>
<sequence length="86" mass="8823">MKNIKYITPALALSFASFASVAATQIQHAPATGLNEIGTVAASNAGTLTELENALAKKADEAGATSYQITSATGNNKLHGTAVIYR</sequence>
<dbReference type="RefSeq" id="WP_005165832.1">
    <property type="nucleotide sequence ID" value="NZ_CGBC01000015.1"/>
</dbReference>
<name>A0A0E1NA05_YEREN</name>
<dbReference type="KEGG" id="yet:CH48_3883"/>
<accession>A0A0E1NA05</accession>
<organism evidence="4 8">
    <name type="scientific">Yersinia enterocolitica</name>
    <dbReference type="NCBI Taxonomy" id="630"/>
    <lineage>
        <taxon>Bacteria</taxon>
        <taxon>Pseudomonadati</taxon>
        <taxon>Pseudomonadota</taxon>
        <taxon>Gammaproteobacteria</taxon>
        <taxon>Enterobacterales</taxon>
        <taxon>Yersiniaceae</taxon>
        <taxon>Yersinia</taxon>
    </lineage>
</organism>
<feature type="domain" description="YdgH/BhsA/McbA-like" evidence="3">
    <location>
        <begin position="34"/>
        <end position="86"/>
    </location>
</feature>
<feature type="signal peptide" evidence="2">
    <location>
        <begin position="1"/>
        <end position="22"/>
    </location>
</feature>
<dbReference type="AlphaFoldDB" id="A0A0E1NA05"/>
<dbReference type="NCBIfam" id="NF047859">
    <property type="entry name" value="StressCuResBhsA"/>
    <property type="match status" value="1"/>
</dbReference>
<dbReference type="SUPFAM" id="SSF159871">
    <property type="entry name" value="YdgH-like"/>
    <property type="match status" value="1"/>
</dbReference>
<dbReference type="EMBL" id="CP068146">
    <property type="protein sequence ID" value="QQU46912.1"/>
    <property type="molecule type" value="Genomic_DNA"/>
</dbReference>
<dbReference type="Proteomes" id="UP000595309">
    <property type="component" value="Chromosome"/>
</dbReference>
<evidence type="ECO:0000313" key="8">
    <source>
        <dbReference type="Proteomes" id="UP000048841"/>
    </source>
</evidence>